<reference evidence="1" key="2">
    <citation type="submission" date="2023-01" db="EMBL/GenBank/DDBJ databases">
        <authorList>
            <person name="Sun Q."/>
            <person name="Evtushenko L."/>
        </authorList>
    </citation>
    <scope>NUCLEOTIDE SEQUENCE</scope>
    <source>
        <strain evidence="1">VKM B-2789</strain>
    </source>
</reference>
<gene>
    <name evidence="1" type="ORF">GCM10017653_38680</name>
</gene>
<proteinExistence type="predicted"/>
<evidence type="ECO:0000313" key="1">
    <source>
        <dbReference type="EMBL" id="GLK85798.1"/>
    </source>
</evidence>
<evidence type="ECO:0000313" key="2">
    <source>
        <dbReference type="Proteomes" id="UP001143330"/>
    </source>
</evidence>
<protein>
    <recommendedName>
        <fullName evidence="3">Polyhydroxyalkanoate synthase</fullName>
    </recommendedName>
</protein>
<comment type="caution">
    <text evidence="1">The sequence shown here is derived from an EMBL/GenBank/DDBJ whole genome shotgun (WGS) entry which is preliminary data.</text>
</comment>
<dbReference type="InterPro" id="IPR051321">
    <property type="entry name" value="PHA/PHB_synthase"/>
</dbReference>
<dbReference type="AlphaFoldDB" id="A0A9W6NCH2"/>
<keyword evidence="2" id="KW-1185">Reference proteome</keyword>
<dbReference type="PANTHER" id="PTHR36837:SF2">
    <property type="entry name" value="POLY(3-HYDROXYALKANOATE) POLYMERASE SUBUNIT PHAC"/>
    <property type="match status" value="1"/>
</dbReference>
<evidence type="ECO:0008006" key="3">
    <source>
        <dbReference type="Google" id="ProtNLM"/>
    </source>
</evidence>
<dbReference type="Gene3D" id="3.40.50.1820">
    <property type="entry name" value="alpha/beta hydrolase"/>
    <property type="match status" value="1"/>
</dbReference>
<accession>A0A9W6NCH2</accession>
<name>A0A9W6NCH2_9HYPH</name>
<dbReference type="RefSeq" id="WP_213359564.1">
    <property type="nucleotide sequence ID" value="NZ_BSFM01000017.1"/>
</dbReference>
<organism evidence="1 2">
    <name type="scientific">Ancylobacter defluvii</name>
    <dbReference type="NCBI Taxonomy" id="1282440"/>
    <lineage>
        <taxon>Bacteria</taxon>
        <taxon>Pseudomonadati</taxon>
        <taxon>Pseudomonadota</taxon>
        <taxon>Alphaproteobacteria</taxon>
        <taxon>Hyphomicrobiales</taxon>
        <taxon>Xanthobacteraceae</taxon>
        <taxon>Ancylobacter</taxon>
    </lineage>
</organism>
<reference evidence="1" key="1">
    <citation type="journal article" date="2014" name="Int. J. Syst. Evol. Microbiol.">
        <title>Complete genome sequence of Corynebacterium casei LMG S-19264T (=DSM 44701T), isolated from a smear-ripened cheese.</title>
        <authorList>
            <consortium name="US DOE Joint Genome Institute (JGI-PGF)"/>
            <person name="Walter F."/>
            <person name="Albersmeier A."/>
            <person name="Kalinowski J."/>
            <person name="Ruckert C."/>
        </authorList>
    </citation>
    <scope>NUCLEOTIDE SEQUENCE</scope>
    <source>
        <strain evidence="1">VKM B-2789</strain>
    </source>
</reference>
<dbReference type="PANTHER" id="PTHR36837">
    <property type="entry name" value="POLY(3-HYDROXYALKANOATE) POLYMERASE SUBUNIT PHAC"/>
    <property type="match status" value="1"/>
</dbReference>
<dbReference type="SUPFAM" id="SSF53474">
    <property type="entry name" value="alpha/beta-Hydrolases"/>
    <property type="match status" value="1"/>
</dbReference>
<dbReference type="InterPro" id="IPR029058">
    <property type="entry name" value="AB_hydrolase_fold"/>
</dbReference>
<dbReference type="EMBL" id="BSFM01000017">
    <property type="protein sequence ID" value="GLK85798.1"/>
    <property type="molecule type" value="Genomic_DNA"/>
</dbReference>
<dbReference type="Proteomes" id="UP001143330">
    <property type="component" value="Unassembled WGS sequence"/>
</dbReference>
<sequence>MEHLVPQSSPDPFAWARAAQLEAMDELRSVQARALDLFGFGSHECPYEVIATGPHWRLRRYHGSRDAPPLLFVPAPIKRPYVWDLTPDVSVVRFCLDHAFAVHLLEWLPPKGNDSPAGIADYVQALLSACRTIAAGRSGEAPIVMGHSLGGTLAAIGCALQPSATRGLVLLGAPLSFEPGSSAFRDVVVEQKIETPEDSTIPGSQLSQCCALLAPATFVWSRWMDAALSFADPAALDLHIRVERWALDEVPLPGRLVHEIVRWLYREDRFRRGRIELEGRRLGPQDLRMPVLAMVNPSDEIGPRAAIEPFLAGMATNDTRIVEHPPEVGVGLQHLAILAGRRAHAETWPEIAAWIDARAGSFRPGPPARRR</sequence>